<dbReference type="AlphaFoldDB" id="A0ABD1ZPN1"/>
<name>A0ABD1ZPN1_9MARC</name>
<keyword evidence="3" id="KW-1185">Reference proteome</keyword>
<comment type="caution">
    <text evidence="2">The sequence shown here is derived from an EMBL/GenBank/DDBJ whole genome shotgun (WGS) entry which is preliminary data.</text>
</comment>
<sequence>MPPKAKPSRGKRAAEEVVEEDLQKQEKADPEDAWLIRTFVHQEVMSFDKETCIKETCISIVQGQQITFIDDLIREAFYIDFELMIGLSRCPRSAIVQLKRAVPMIDLMAHQRLDELKSQVASAEEDAHQREASSPPSCIKATTSTSFAVIWVDSFAIEESIQNINKIKMRELAICYN</sequence>
<feature type="region of interest" description="Disordered" evidence="1">
    <location>
        <begin position="1"/>
        <end position="26"/>
    </location>
</feature>
<dbReference type="Proteomes" id="UP001605036">
    <property type="component" value="Unassembled WGS sequence"/>
</dbReference>
<evidence type="ECO:0000313" key="2">
    <source>
        <dbReference type="EMBL" id="KAL2653290.1"/>
    </source>
</evidence>
<proteinExistence type="predicted"/>
<reference evidence="2 3" key="1">
    <citation type="submission" date="2024-09" db="EMBL/GenBank/DDBJ databases">
        <title>Chromosome-scale assembly of Riccia fluitans.</title>
        <authorList>
            <person name="Paukszto L."/>
            <person name="Sawicki J."/>
            <person name="Karawczyk K."/>
            <person name="Piernik-Szablinska J."/>
            <person name="Szczecinska M."/>
            <person name="Mazdziarz M."/>
        </authorList>
    </citation>
    <scope>NUCLEOTIDE SEQUENCE [LARGE SCALE GENOMIC DNA]</scope>
    <source>
        <strain evidence="2">Rf_01</strain>
        <tissue evidence="2">Aerial parts of the thallus</tissue>
    </source>
</reference>
<protein>
    <submittedName>
        <fullName evidence="2">Uncharacterized protein</fullName>
    </submittedName>
</protein>
<accession>A0ABD1ZPN1</accession>
<evidence type="ECO:0000256" key="1">
    <source>
        <dbReference type="SAM" id="MobiDB-lite"/>
    </source>
</evidence>
<evidence type="ECO:0000313" key="3">
    <source>
        <dbReference type="Proteomes" id="UP001605036"/>
    </source>
</evidence>
<dbReference type="EMBL" id="JBHFFA010000001">
    <property type="protein sequence ID" value="KAL2653290.1"/>
    <property type="molecule type" value="Genomic_DNA"/>
</dbReference>
<organism evidence="2 3">
    <name type="scientific">Riccia fluitans</name>
    <dbReference type="NCBI Taxonomy" id="41844"/>
    <lineage>
        <taxon>Eukaryota</taxon>
        <taxon>Viridiplantae</taxon>
        <taxon>Streptophyta</taxon>
        <taxon>Embryophyta</taxon>
        <taxon>Marchantiophyta</taxon>
        <taxon>Marchantiopsida</taxon>
        <taxon>Marchantiidae</taxon>
        <taxon>Marchantiales</taxon>
        <taxon>Ricciaceae</taxon>
        <taxon>Riccia</taxon>
    </lineage>
</organism>
<gene>
    <name evidence="2" type="ORF">R1flu_021418</name>
</gene>
<feature type="compositionally biased region" description="Basic residues" evidence="1">
    <location>
        <begin position="1"/>
        <end position="11"/>
    </location>
</feature>